<feature type="binding site" evidence="8 11">
    <location>
        <begin position="177"/>
        <end position="182"/>
    </location>
    <ligand>
        <name>NADP(+)</name>
        <dbReference type="ChEBI" id="CHEBI:58349"/>
    </ligand>
</feature>
<dbReference type="InterPro" id="IPR015896">
    <property type="entry name" value="4pyrrol_synth_GluRdtase_dimer"/>
</dbReference>
<evidence type="ECO:0000256" key="1">
    <source>
        <dbReference type="ARBA" id="ARBA00005059"/>
    </source>
</evidence>
<comment type="catalytic activity">
    <reaction evidence="7 8 13">
        <text>(S)-4-amino-5-oxopentanoate + tRNA(Glu) + NADP(+) = L-glutamyl-tRNA(Glu) + NADPH + H(+)</text>
        <dbReference type="Rhea" id="RHEA:12344"/>
        <dbReference type="Rhea" id="RHEA-COMP:9663"/>
        <dbReference type="Rhea" id="RHEA-COMP:9680"/>
        <dbReference type="ChEBI" id="CHEBI:15378"/>
        <dbReference type="ChEBI" id="CHEBI:57501"/>
        <dbReference type="ChEBI" id="CHEBI:57783"/>
        <dbReference type="ChEBI" id="CHEBI:58349"/>
        <dbReference type="ChEBI" id="CHEBI:78442"/>
        <dbReference type="ChEBI" id="CHEBI:78520"/>
        <dbReference type="EC" id="1.2.1.70"/>
    </reaction>
</comment>
<evidence type="ECO:0000256" key="12">
    <source>
        <dbReference type="PIRSR" id="PIRSR000445-4"/>
    </source>
</evidence>
<comment type="subunit">
    <text evidence="8">Homodimer.</text>
</comment>
<keyword evidence="5 8" id="KW-0560">Oxidoreductase</keyword>
<dbReference type="SUPFAM" id="SSF69075">
    <property type="entry name" value="Glutamyl tRNA-reductase dimerization domain"/>
    <property type="match status" value="1"/>
</dbReference>
<dbReference type="InterPro" id="IPR000343">
    <property type="entry name" value="4pyrrol_synth_GluRdtase"/>
</dbReference>
<evidence type="ECO:0000259" key="15">
    <source>
        <dbReference type="Pfam" id="PF01488"/>
    </source>
</evidence>
<evidence type="ECO:0000256" key="13">
    <source>
        <dbReference type="RuleBase" id="RU000584"/>
    </source>
</evidence>
<dbReference type="SUPFAM" id="SSF51735">
    <property type="entry name" value="NAD(P)-binding Rossmann-fold domains"/>
    <property type="match status" value="1"/>
</dbReference>
<comment type="similarity">
    <text evidence="2 8 13">Belongs to the glutamyl-tRNA reductase family.</text>
</comment>
<organism evidence="17 18">
    <name type="scientific">Clostridium folliculivorans</name>
    <dbReference type="NCBI Taxonomy" id="2886038"/>
    <lineage>
        <taxon>Bacteria</taxon>
        <taxon>Bacillati</taxon>
        <taxon>Bacillota</taxon>
        <taxon>Clostridia</taxon>
        <taxon>Eubacteriales</taxon>
        <taxon>Clostridiaceae</taxon>
        <taxon>Clostridium</taxon>
    </lineage>
</organism>
<feature type="binding site" evidence="8 10">
    <location>
        <begin position="106"/>
        <end position="108"/>
    </location>
    <ligand>
        <name>substrate</name>
    </ligand>
</feature>
<evidence type="ECO:0000259" key="16">
    <source>
        <dbReference type="Pfam" id="PF05201"/>
    </source>
</evidence>
<keyword evidence="18" id="KW-1185">Reference proteome</keyword>
<dbReference type="Pfam" id="PF01488">
    <property type="entry name" value="Shikimate_DH"/>
    <property type="match status" value="1"/>
</dbReference>
<dbReference type="AlphaFoldDB" id="A0A9W5Y348"/>
<dbReference type="InterPro" id="IPR015895">
    <property type="entry name" value="4pyrrol_synth_GluRdtase_N"/>
</dbReference>
<dbReference type="GO" id="GO:0050661">
    <property type="term" value="F:NADP binding"/>
    <property type="evidence" value="ECO:0007669"/>
    <property type="project" value="InterPro"/>
</dbReference>
<evidence type="ECO:0000256" key="11">
    <source>
        <dbReference type="PIRSR" id="PIRSR000445-3"/>
    </source>
</evidence>
<dbReference type="PANTHER" id="PTHR43013:SF1">
    <property type="entry name" value="GLUTAMYL-TRNA REDUCTASE"/>
    <property type="match status" value="1"/>
</dbReference>
<accession>A0A9W5Y348</accession>
<feature type="domain" description="Quinate/shikimate 5-dehydrogenase/glutamyl-tRNA reductase" evidence="15">
    <location>
        <begin position="171"/>
        <end position="287"/>
    </location>
</feature>
<evidence type="ECO:0000313" key="17">
    <source>
        <dbReference type="EMBL" id="GKU25675.1"/>
    </source>
</evidence>
<feature type="domain" description="Tetrapyrrole biosynthesis glutamyl-tRNA reductase dimerisation" evidence="14">
    <location>
        <begin position="304"/>
        <end position="396"/>
    </location>
</feature>
<keyword evidence="6 8" id="KW-0627">Porphyrin biosynthesis</keyword>
<evidence type="ECO:0000256" key="6">
    <source>
        <dbReference type="ARBA" id="ARBA00023244"/>
    </source>
</evidence>
<dbReference type="EMBL" id="BQXY01000003">
    <property type="protein sequence ID" value="GKU25675.1"/>
    <property type="molecule type" value="Genomic_DNA"/>
</dbReference>
<dbReference type="PIRSF" id="PIRSF000445">
    <property type="entry name" value="4pyrrol_synth_GluRdtase"/>
    <property type="match status" value="1"/>
</dbReference>
<dbReference type="InterPro" id="IPR018214">
    <property type="entry name" value="GluRdtase_CS"/>
</dbReference>
<sequence>MNQLIGFKRNLSLDIREKFAIRQSKIDQYLCELTKKFSEVIIINTCNRTEIYFNADSCSEENIDCIFDIFNWDKDLKEYIFHDKDDKVTVHLMEVACGFHSKILGEDQILGQVKESFLYSKDRGGASGELGRLFQTAITCGKQFRTEAKLYEIPVSSSSIAVHEAIDRGYKAYMVIGYGEIGSLAVKYLLGQDVYKIFLVVRTPGNVKDIFDPRVEVIDFNRKNEVLKEVECIISCTSAPHPVVRYEEIPKEAELFILDLAVPRDVDKKIKTLDNVELLDIDDISKIDDKNKALRRARMIDFKYIINEHFTEYRNWLKMRELSPIISSMKEAGKEVVSDRYASYVNRANNRNSEKLAEILIKSTSDHYVNKAINVLKEAKLKGCEEQCIEIISKIFLS</sequence>
<dbReference type="InterPro" id="IPR006151">
    <property type="entry name" value="Shikm_DH/Glu-tRNA_Rdtase"/>
</dbReference>
<evidence type="ECO:0000256" key="5">
    <source>
        <dbReference type="ARBA" id="ARBA00023002"/>
    </source>
</evidence>
<comment type="pathway">
    <text evidence="1 8 13">Porphyrin-containing compound metabolism; protoporphyrin-IX biosynthesis; 5-aminolevulinate from L-glutamyl-tRNA(Glu): step 1/2.</text>
</comment>
<feature type="binding site" evidence="8 10">
    <location>
        <position position="112"/>
    </location>
    <ligand>
        <name>substrate</name>
    </ligand>
</feature>
<dbReference type="InterPro" id="IPR036453">
    <property type="entry name" value="GluRdtase_dimer_dom_sf"/>
</dbReference>
<dbReference type="GO" id="GO:0019353">
    <property type="term" value="P:protoporphyrinogen IX biosynthetic process from glutamate"/>
    <property type="evidence" value="ECO:0007669"/>
    <property type="project" value="TreeGrafter"/>
</dbReference>
<feature type="site" description="Important for activity" evidence="8 12">
    <location>
        <position position="91"/>
    </location>
</feature>
<evidence type="ECO:0000256" key="3">
    <source>
        <dbReference type="ARBA" id="ARBA00012970"/>
    </source>
</evidence>
<dbReference type="InterPro" id="IPR036291">
    <property type="entry name" value="NAD(P)-bd_dom_sf"/>
</dbReference>
<evidence type="ECO:0000256" key="10">
    <source>
        <dbReference type="PIRSR" id="PIRSR000445-2"/>
    </source>
</evidence>
<proteinExistence type="inferred from homology"/>
<dbReference type="GO" id="GO:0008883">
    <property type="term" value="F:glutamyl-tRNA reductase activity"/>
    <property type="evidence" value="ECO:0007669"/>
    <property type="project" value="UniProtKB-UniRule"/>
</dbReference>
<comment type="domain">
    <text evidence="8">Possesses an unusual extended V-shaped dimeric structure with each monomer consisting of three distinct domains arranged along a curved 'spinal' alpha-helix. The N-terminal catalytic domain specifically recognizes the glutamate moiety of the substrate. The second domain is the NADPH-binding domain, and the third C-terminal domain is responsible for dimerization.</text>
</comment>
<evidence type="ECO:0000256" key="7">
    <source>
        <dbReference type="ARBA" id="ARBA00047464"/>
    </source>
</evidence>
<comment type="function">
    <text evidence="8">Catalyzes the NADPH-dependent reduction of glutamyl-tRNA(Glu) to glutamate 1-semialdehyde (GSA).</text>
</comment>
<dbReference type="PROSITE" id="PS00747">
    <property type="entry name" value="GLUTR"/>
    <property type="match status" value="1"/>
</dbReference>
<comment type="miscellaneous">
    <text evidence="8">During catalysis, the active site Cys acts as a nucleophile attacking the alpha-carbonyl group of tRNA-bound glutamate with the formation of a thioester intermediate between enzyme and glutamate, and the concomitant release of tRNA(Glu). The thioester intermediate is finally reduced by direct hydride transfer from NADPH, to form the product GSA.</text>
</comment>
<reference evidence="17" key="1">
    <citation type="journal article" date="2023" name="Int. J. Syst. Evol. Microbiol.">
        <title>&lt;i&gt;Clostridium folliculivorans&lt;/i&gt; sp. nov., isolated from soil samples of an organic paddy in Japan.</title>
        <authorList>
            <person name="Tazawa J."/>
            <person name="Kobayashi H."/>
            <person name="Tanizawa Y."/>
            <person name="Uchino A."/>
            <person name="Tanaka F."/>
            <person name="Urashima Y."/>
            <person name="Miura S."/>
            <person name="Sakamoto M."/>
            <person name="Ohkuma M."/>
            <person name="Tohno M."/>
        </authorList>
    </citation>
    <scope>NUCLEOTIDE SEQUENCE</scope>
    <source>
        <strain evidence="17">D1-1</strain>
    </source>
</reference>
<dbReference type="HAMAP" id="MF_00087">
    <property type="entry name" value="Glu_tRNA_reductase"/>
    <property type="match status" value="1"/>
</dbReference>
<gene>
    <name evidence="8 17" type="primary">hemA</name>
    <name evidence="17" type="ORF">CFOLD11_25010</name>
</gene>
<dbReference type="RefSeq" id="WP_261852619.1">
    <property type="nucleotide sequence ID" value="NZ_BQXY01000003.1"/>
</dbReference>
<evidence type="ECO:0000313" key="18">
    <source>
        <dbReference type="Proteomes" id="UP001057868"/>
    </source>
</evidence>
<feature type="active site" description="Nucleophile" evidence="8 9">
    <location>
        <position position="46"/>
    </location>
</feature>
<dbReference type="Pfam" id="PF05201">
    <property type="entry name" value="GlutR_N"/>
    <property type="match status" value="1"/>
</dbReference>
<dbReference type="Gene3D" id="3.40.50.720">
    <property type="entry name" value="NAD(P)-binding Rossmann-like Domain"/>
    <property type="match status" value="1"/>
</dbReference>
<evidence type="ECO:0000256" key="9">
    <source>
        <dbReference type="PIRSR" id="PIRSR000445-1"/>
    </source>
</evidence>
<dbReference type="EC" id="1.2.1.70" evidence="3 8"/>
<dbReference type="Pfam" id="PF00745">
    <property type="entry name" value="GlutR_dimer"/>
    <property type="match status" value="1"/>
</dbReference>
<dbReference type="PANTHER" id="PTHR43013">
    <property type="entry name" value="GLUTAMYL-TRNA REDUCTASE"/>
    <property type="match status" value="1"/>
</dbReference>
<feature type="binding site" evidence="8 10">
    <location>
        <begin position="45"/>
        <end position="48"/>
    </location>
    <ligand>
        <name>substrate</name>
    </ligand>
</feature>
<evidence type="ECO:0000256" key="2">
    <source>
        <dbReference type="ARBA" id="ARBA00005916"/>
    </source>
</evidence>
<feature type="binding site" evidence="8 10">
    <location>
        <position position="101"/>
    </location>
    <ligand>
        <name>substrate</name>
    </ligand>
</feature>
<feature type="domain" description="Glutamyl-tRNA reductase N-terminal" evidence="16">
    <location>
        <begin position="9"/>
        <end position="147"/>
    </location>
</feature>
<evidence type="ECO:0000256" key="8">
    <source>
        <dbReference type="HAMAP-Rule" id="MF_00087"/>
    </source>
</evidence>
<dbReference type="InterPro" id="IPR036343">
    <property type="entry name" value="GluRdtase_N_sf"/>
</dbReference>
<comment type="caution">
    <text evidence="17">The sequence shown here is derived from an EMBL/GenBank/DDBJ whole genome shotgun (WGS) entry which is preliminary data.</text>
</comment>
<dbReference type="Proteomes" id="UP001057868">
    <property type="component" value="Unassembled WGS sequence"/>
</dbReference>
<name>A0A9W5Y348_9CLOT</name>
<protein>
    <recommendedName>
        <fullName evidence="3 8">Glutamyl-tRNA reductase</fullName>
        <shortName evidence="8">GluTR</shortName>
        <ecNumber evidence="3 8">1.2.1.70</ecNumber>
    </recommendedName>
</protein>
<dbReference type="NCBIfam" id="TIGR01035">
    <property type="entry name" value="hemA"/>
    <property type="match status" value="1"/>
</dbReference>
<evidence type="ECO:0000259" key="14">
    <source>
        <dbReference type="Pfam" id="PF00745"/>
    </source>
</evidence>
<dbReference type="Gene3D" id="3.30.460.30">
    <property type="entry name" value="Glutamyl-tRNA reductase, N-terminal domain"/>
    <property type="match status" value="1"/>
</dbReference>
<keyword evidence="4 8" id="KW-0521">NADP</keyword>
<dbReference type="SUPFAM" id="SSF69742">
    <property type="entry name" value="Glutamyl tRNA-reductase catalytic, N-terminal domain"/>
    <property type="match status" value="1"/>
</dbReference>
<evidence type="ECO:0000256" key="4">
    <source>
        <dbReference type="ARBA" id="ARBA00022857"/>
    </source>
</evidence>